<dbReference type="HOGENOM" id="CLU_007149_0_1_1"/>
<feature type="compositionally biased region" description="Pro residues" evidence="7">
    <location>
        <begin position="364"/>
        <end position="376"/>
    </location>
</feature>
<keyword evidence="2" id="KW-0132">Cell division</keyword>
<evidence type="ECO:0000256" key="7">
    <source>
        <dbReference type="SAM" id="MobiDB-lite"/>
    </source>
</evidence>
<dbReference type="EMBL" id="KB933260">
    <property type="protein sequence ID" value="EON97759.1"/>
    <property type="molecule type" value="Genomic_DNA"/>
</dbReference>
<dbReference type="InterPro" id="IPR016158">
    <property type="entry name" value="Cullin_homology"/>
</dbReference>
<sequence>MLEFIKRSYKRVWKTLDKKAQQSERLDKTAVKSLDLSTTSLCIVSLCNWVEDHFARLAFEVLIGIEGAGLMQGKGGVSLSDVKKWKEIAVSRLASLRISELFDIVLAWPDSKGGLDDLRASVTTPEKRRQLTDFFSSALKKRLLHPGCSTLEILQVYISMIRTFHALDHSKVLLSRVVTALQLYLCQRDDAVRIVVTGLLASPDEVKQYQQRHIPEPGSSTNSGASHVSGDGKLVELAVLLNDPAQQRRVHVDEEELDWDDMEWMPDPVDAGVNYKRPKNEDVIGTLINALGSQDVFIKEFQNIIAERLLAAQGNFDQEIKVLNLLKKRFGDGALQNCDVMIKDIFDSRRVDAVIRKTHLGQPVQPPRQFGPPSTPPAYQQMGHQLDADEAKLHLVPYQARILSRLYWPNIVQDTFLLPNPVVQQQQKYEQGYERLKTSRKLTWLDHLGQVSVELDLADRTVSVQCKTYEAAVIYAFQGPDTADDPDVPAVRRTTDELQETLRMDEELVFQATEFWVSKGILSHVSSEPDTYIVIERQETVQAARPPLHPAASAPAALEGDSPRKPPLQRPGTTGAMDAKERERRAVYWQFIVGMLTNSSPTMPLFQIAMMMKMLIAEGFPWSNEELQDFLGEKIQSGELELAGGKYKLVKK</sequence>
<dbReference type="FunFam" id="1.20.1310.10:FF:000033">
    <property type="entry name" value="Anaphase-promoting complex subunit ApcB"/>
    <property type="match status" value="1"/>
</dbReference>
<dbReference type="PROSITE" id="PS50069">
    <property type="entry name" value="CULLIN_2"/>
    <property type="match status" value="1"/>
</dbReference>
<feature type="region of interest" description="Disordered" evidence="7">
    <location>
        <begin position="362"/>
        <end position="381"/>
    </location>
</feature>
<keyword evidence="10" id="KW-1185">Reference proteome</keyword>
<dbReference type="Gene3D" id="1.20.1310.10">
    <property type="entry name" value="Cullin Repeats"/>
    <property type="match status" value="1"/>
</dbReference>
<dbReference type="InterPro" id="IPR036317">
    <property type="entry name" value="Cullin_homology_sf"/>
</dbReference>
<dbReference type="Pfam" id="PF25773">
    <property type="entry name" value="TPR_ANAPC2"/>
    <property type="match status" value="1"/>
</dbReference>
<keyword evidence="3" id="KW-0498">Mitosis</keyword>
<feature type="region of interest" description="Disordered" evidence="7">
    <location>
        <begin position="208"/>
        <end position="228"/>
    </location>
</feature>
<dbReference type="Gene3D" id="3.30.230.130">
    <property type="entry name" value="Cullin, Chain C, Domain 2"/>
    <property type="match status" value="1"/>
</dbReference>
<evidence type="ECO:0000259" key="8">
    <source>
        <dbReference type="PROSITE" id="PS50069"/>
    </source>
</evidence>
<gene>
    <name evidence="9" type="ORF">UCRPA7_6714</name>
</gene>
<dbReference type="GO" id="GO:0070979">
    <property type="term" value="P:protein K11-linked ubiquitination"/>
    <property type="evidence" value="ECO:0007669"/>
    <property type="project" value="TreeGrafter"/>
</dbReference>
<evidence type="ECO:0000256" key="6">
    <source>
        <dbReference type="PROSITE-ProRule" id="PRU00330"/>
    </source>
</evidence>
<dbReference type="Pfam" id="PF08672">
    <property type="entry name" value="ANAPC2"/>
    <property type="match status" value="1"/>
</dbReference>
<evidence type="ECO:0000256" key="4">
    <source>
        <dbReference type="ARBA" id="ARBA00022786"/>
    </source>
</evidence>
<keyword evidence="5" id="KW-0131">Cell cycle</keyword>
<dbReference type="AlphaFoldDB" id="R8BEM8"/>
<dbReference type="SMART" id="SM01013">
    <property type="entry name" value="APC2"/>
    <property type="match status" value="1"/>
</dbReference>
<dbReference type="KEGG" id="tmn:UCRPA7_6714"/>
<dbReference type="GO" id="GO:0031625">
    <property type="term" value="F:ubiquitin protein ligase binding"/>
    <property type="evidence" value="ECO:0007669"/>
    <property type="project" value="InterPro"/>
</dbReference>
<dbReference type="Gene3D" id="1.10.10.10">
    <property type="entry name" value="Winged helix-like DNA-binding domain superfamily/Winged helix DNA-binding domain"/>
    <property type="match status" value="1"/>
</dbReference>
<comment type="similarity">
    <text evidence="6">Belongs to the cullin family.</text>
</comment>
<dbReference type="GO" id="GO:0051301">
    <property type="term" value="P:cell division"/>
    <property type="evidence" value="ECO:0007669"/>
    <property type="project" value="UniProtKB-KW"/>
</dbReference>
<dbReference type="SUPFAM" id="SSF46785">
    <property type="entry name" value="Winged helix' DNA-binding domain"/>
    <property type="match status" value="1"/>
</dbReference>
<dbReference type="InterPro" id="IPR036390">
    <property type="entry name" value="WH_DNA-bd_sf"/>
</dbReference>
<name>R8BEM8_PHAM7</name>
<dbReference type="Pfam" id="PF26557">
    <property type="entry name" value="Cullin_AB"/>
    <property type="match status" value="1"/>
</dbReference>
<dbReference type="RefSeq" id="XP_007917442.1">
    <property type="nucleotide sequence ID" value="XM_007919251.1"/>
</dbReference>
<dbReference type="GO" id="GO:0007091">
    <property type="term" value="P:metaphase/anaphase transition of mitotic cell cycle"/>
    <property type="evidence" value="ECO:0007669"/>
    <property type="project" value="TreeGrafter"/>
</dbReference>
<feature type="domain" description="Cullin family profile" evidence="8">
    <location>
        <begin position="286"/>
        <end position="517"/>
    </location>
</feature>
<evidence type="ECO:0000313" key="10">
    <source>
        <dbReference type="Proteomes" id="UP000014074"/>
    </source>
</evidence>
<reference evidence="10" key="1">
    <citation type="journal article" date="2013" name="Genome Announc.">
        <title>Draft genome sequence of the ascomycete Phaeoacremonium aleophilum strain UCR-PA7, a causal agent of the esca disease complex in grapevines.</title>
        <authorList>
            <person name="Blanco-Ulate B."/>
            <person name="Rolshausen P."/>
            <person name="Cantu D."/>
        </authorList>
    </citation>
    <scope>NUCLEOTIDE SEQUENCE [LARGE SCALE GENOMIC DNA]</scope>
    <source>
        <strain evidence="10">UCR-PA7</strain>
    </source>
</reference>
<dbReference type="InterPro" id="IPR014786">
    <property type="entry name" value="ANAPC2_C"/>
</dbReference>
<dbReference type="SUPFAM" id="SSF75632">
    <property type="entry name" value="Cullin homology domain"/>
    <property type="match status" value="1"/>
</dbReference>
<dbReference type="eggNOG" id="KOG2165">
    <property type="taxonomic scope" value="Eukaryota"/>
</dbReference>
<dbReference type="GO" id="GO:0005680">
    <property type="term" value="C:anaphase-promoting complex"/>
    <property type="evidence" value="ECO:0007669"/>
    <property type="project" value="TreeGrafter"/>
</dbReference>
<feature type="compositionally biased region" description="Low complexity" evidence="7">
    <location>
        <begin position="544"/>
        <end position="557"/>
    </location>
</feature>
<dbReference type="GeneID" id="19327400"/>
<dbReference type="InterPro" id="IPR059120">
    <property type="entry name" value="Cullin-like_AB"/>
</dbReference>
<dbReference type="OrthoDB" id="5581181at2759"/>
<accession>R8BEM8</accession>
<proteinExistence type="inferred from homology"/>
<keyword evidence="4" id="KW-0833">Ubl conjugation pathway</keyword>
<dbReference type="SMART" id="SM00182">
    <property type="entry name" value="CULLIN"/>
    <property type="match status" value="1"/>
</dbReference>
<dbReference type="InterPro" id="IPR044554">
    <property type="entry name" value="ANAPC2"/>
</dbReference>
<dbReference type="GO" id="GO:0006511">
    <property type="term" value="P:ubiquitin-dependent protein catabolic process"/>
    <property type="evidence" value="ECO:0007669"/>
    <property type="project" value="InterPro"/>
</dbReference>
<dbReference type="InterPro" id="IPR057975">
    <property type="entry name" value="TPR_ANAPC2"/>
</dbReference>
<organism evidence="9 10">
    <name type="scientific">Phaeoacremonium minimum (strain UCR-PA7)</name>
    <name type="common">Esca disease fungus</name>
    <name type="synonym">Togninia minima</name>
    <dbReference type="NCBI Taxonomy" id="1286976"/>
    <lineage>
        <taxon>Eukaryota</taxon>
        <taxon>Fungi</taxon>
        <taxon>Dikarya</taxon>
        <taxon>Ascomycota</taxon>
        <taxon>Pezizomycotina</taxon>
        <taxon>Sordariomycetes</taxon>
        <taxon>Sordariomycetidae</taxon>
        <taxon>Togniniales</taxon>
        <taxon>Togniniaceae</taxon>
        <taxon>Phaeoacremonium</taxon>
    </lineage>
</organism>
<feature type="region of interest" description="Disordered" evidence="7">
    <location>
        <begin position="544"/>
        <end position="579"/>
    </location>
</feature>
<dbReference type="PANTHER" id="PTHR45957:SF1">
    <property type="entry name" value="ANAPHASE-PROMOTING COMPLEX SUBUNIT 2"/>
    <property type="match status" value="1"/>
</dbReference>
<dbReference type="InterPro" id="IPR036388">
    <property type="entry name" value="WH-like_DNA-bd_sf"/>
</dbReference>
<protein>
    <recommendedName>
        <fullName evidence="1">Anaphase-promoting complex subunit 2</fullName>
    </recommendedName>
</protein>
<evidence type="ECO:0000256" key="3">
    <source>
        <dbReference type="ARBA" id="ARBA00022776"/>
    </source>
</evidence>
<evidence type="ECO:0000313" key="9">
    <source>
        <dbReference type="EMBL" id="EON97759.1"/>
    </source>
</evidence>
<dbReference type="PANTHER" id="PTHR45957">
    <property type="entry name" value="ANAPHASE-PROMOTING COMPLEX SUBUNIT 2"/>
    <property type="match status" value="1"/>
</dbReference>
<evidence type="ECO:0000256" key="2">
    <source>
        <dbReference type="ARBA" id="ARBA00022618"/>
    </source>
</evidence>
<dbReference type="Proteomes" id="UP000014074">
    <property type="component" value="Unassembled WGS sequence"/>
</dbReference>
<evidence type="ECO:0000256" key="5">
    <source>
        <dbReference type="ARBA" id="ARBA00023306"/>
    </source>
</evidence>
<evidence type="ECO:0000256" key="1">
    <source>
        <dbReference type="ARBA" id="ARBA00016068"/>
    </source>
</evidence>